<keyword evidence="2" id="KW-1185">Reference proteome</keyword>
<evidence type="ECO:0000313" key="1">
    <source>
        <dbReference type="EMBL" id="MDJ1500494.1"/>
    </source>
</evidence>
<proteinExistence type="predicted"/>
<gene>
    <name evidence="1" type="ORF">QNI22_07555</name>
</gene>
<protein>
    <submittedName>
        <fullName evidence="1">Uncharacterized protein</fullName>
    </submittedName>
</protein>
<evidence type="ECO:0000313" key="2">
    <source>
        <dbReference type="Proteomes" id="UP001232063"/>
    </source>
</evidence>
<dbReference type="AlphaFoldDB" id="A0AAE3R2M1"/>
<sequence length="129" mass="14667">MVLKVHNLTTLKRKRKPTLRVSRRGLFNLSASLLNQLGVCDDKPRIIIIENTLTKDYYLSATDSIHGIILRTTSNKKIVYFNSADLARKLFTQGKVLEQTESAIFRISETPIEYKGNNAYLIINQPLSS</sequence>
<name>A0AAE3R2M1_9BACT</name>
<reference evidence="1" key="1">
    <citation type="submission" date="2023-05" db="EMBL/GenBank/DDBJ databases">
        <authorList>
            <person name="Zhang X."/>
        </authorList>
    </citation>
    <scope>NUCLEOTIDE SEQUENCE</scope>
    <source>
        <strain evidence="1">BD1B2-1</strain>
    </source>
</reference>
<dbReference type="RefSeq" id="WP_314510025.1">
    <property type="nucleotide sequence ID" value="NZ_JASJOU010000002.1"/>
</dbReference>
<organism evidence="1 2">
    <name type="scientific">Xanthocytophaga agilis</name>
    <dbReference type="NCBI Taxonomy" id="3048010"/>
    <lineage>
        <taxon>Bacteria</taxon>
        <taxon>Pseudomonadati</taxon>
        <taxon>Bacteroidota</taxon>
        <taxon>Cytophagia</taxon>
        <taxon>Cytophagales</taxon>
        <taxon>Rhodocytophagaceae</taxon>
        <taxon>Xanthocytophaga</taxon>
    </lineage>
</organism>
<comment type="caution">
    <text evidence="1">The sequence shown here is derived from an EMBL/GenBank/DDBJ whole genome shotgun (WGS) entry which is preliminary data.</text>
</comment>
<accession>A0AAE3R2M1</accession>
<dbReference type="Proteomes" id="UP001232063">
    <property type="component" value="Unassembled WGS sequence"/>
</dbReference>
<dbReference type="EMBL" id="JASJOU010000002">
    <property type="protein sequence ID" value="MDJ1500494.1"/>
    <property type="molecule type" value="Genomic_DNA"/>
</dbReference>